<dbReference type="Proteomes" id="UP000886595">
    <property type="component" value="Unassembled WGS sequence"/>
</dbReference>
<dbReference type="EMBL" id="JAAMPC010000015">
    <property type="protein sequence ID" value="KAG2257851.1"/>
    <property type="molecule type" value="Genomic_DNA"/>
</dbReference>
<dbReference type="OrthoDB" id="2143914at2759"/>
<comment type="caution">
    <text evidence="1">The sequence shown here is derived from an EMBL/GenBank/DDBJ whole genome shotgun (WGS) entry which is preliminary data.</text>
</comment>
<accession>A0A8X7TYA2</accession>
<keyword evidence="2" id="KW-1185">Reference proteome</keyword>
<sequence>MTDKIIDWRGNKGEELLHKYKETEIMWTRMKTREYGFDETVKEYKQRNMENDKETNGVICETERFGVTNSPYENRIIDWISKSDANLLEDHSSSSTDNNININVGSWWFQEIMDFEEFSCSLWS</sequence>
<evidence type="ECO:0000313" key="1">
    <source>
        <dbReference type="EMBL" id="KAG2257851.1"/>
    </source>
</evidence>
<dbReference type="AlphaFoldDB" id="A0A8X7TYA2"/>
<gene>
    <name evidence="1" type="ORF">Bca52824_077145</name>
</gene>
<reference evidence="1 2" key="1">
    <citation type="submission" date="2020-02" db="EMBL/GenBank/DDBJ databases">
        <authorList>
            <person name="Ma Q."/>
            <person name="Huang Y."/>
            <person name="Song X."/>
            <person name="Pei D."/>
        </authorList>
    </citation>
    <scope>NUCLEOTIDE SEQUENCE [LARGE SCALE GENOMIC DNA]</scope>
    <source>
        <strain evidence="1">Sxm20200214</strain>
        <tissue evidence="1">Leaf</tissue>
    </source>
</reference>
<organism evidence="1 2">
    <name type="scientific">Brassica carinata</name>
    <name type="common">Ethiopian mustard</name>
    <name type="synonym">Abyssinian cabbage</name>
    <dbReference type="NCBI Taxonomy" id="52824"/>
    <lineage>
        <taxon>Eukaryota</taxon>
        <taxon>Viridiplantae</taxon>
        <taxon>Streptophyta</taxon>
        <taxon>Embryophyta</taxon>
        <taxon>Tracheophyta</taxon>
        <taxon>Spermatophyta</taxon>
        <taxon>Magnoliopsida</taxon>
        <taxon>eudicotyledons</taxon>
        <taxon>Gunneridae</taxon>
        <taxon>Pentapetalae</taxon>
        <taxon>rosids</taxon>
        <taxon>malvids</taxon>
        <taxon>Brassicales</taxon>
        <taxon>Brassicaceae</taxon>
        <taxon>Brassiceae</taxon>
        <taxon>Brassica</taxon>
    </lineage>
</organism>
<evidence type="ECO:0000313" key="2">
    <source>
        <dbReference type="Proteomes" id="UP000886595"/>
    </source>
</evidence>
<protein>
    <submittedName>
        <fullName evidence="1">Uncharacterized protein</fullName>
    </submittedName>
</protein>
<proteinExistence type="predicted"/>
<name>A0A8X7TYA2_BRACI</name>